<comment type="caution">
    <text evidence="2">The sequence shown here is derived from an EMBL/GenBank/DDBJ whole genome shotgun (WGS) entry which is preliminary data.</text>
</comment>
<accession>A0A9R1WZN5</accession>
<feature type="signal peptide" evidence="1">
    <location>
        <begin position="1"/>
        <end position="17"/>
    </location>
</feature>
<dbReference type="EMBL" id="NBSK02000008">
    <property type="protein sequence ID" value="KAJ0193701.1"/>
    <property type="molecule type" value="Genomic_DNA"/>
</dbReference>
<reference evidence="2 3" key="1">
    <citation type="journal article" date="2017" name="Nat. Commun.">
        <title>Genome assembly with in vitro proximity ligation data and whole-genome triplication in lettuce.</title>
        <authorList>
            <person name="Reyes-Chin-Wo S."/>
            <person name="Wang Z."/>
            <person name="Yang X."/>
            <person name="Kozik A."/>
            <person name="Arikit S."/>
            <person name="Song C."/>
            <person name="Xia L."/>
            <person name="Froenicke L."/>
            <person name="Lavelle D.O."/>
            <person name="Truco M.J."/>
            <person name="Xia R."/>
            <person name="Zhu S."/>
            <person name="Xu C."/>
            <person name="Xu H."/>
            <person name="Xu X."/>
            <person name="Cox K."/>
            <person name="Korf I."/>
            <person name="Meyers B.C."/>
            <person name="Michelmore R.W."/>
        </authorList>
    </citation>
    <scope>NUCLEOTIDE SEQUENCE [LARGE SCALE GENOMIC DNA]</scope>
    <source>
        <strain evidence="3">cv. Salinas</strain>
        <tissue evidence="2">Seedlings</tissue>
    </source>
</reference>
<protein>
    <submittedName>
        <fullName evidence="2">Uncharacterized protein</fullName>
    </submittedName>
</protein>
<evidence type="ECO:0000313" key="2">
    <source>
        <dbReference type="EMBL" id="KAJ0193701.1"/>
    </source>
</evidence>
<sequence>MTLLLCIFTCVRHSHVAVRLSASRCITSMAKIQFKIQFPHVVAEMTTIGFGLPKNAFTALMKNVNLVVNYDLPIRHDHQSQPDHEVYLH</sequence>
<keyword evidence="3" id="KW-1185">Reference proteome</keyword>
<gene>
    <name evidence="2" type="ORF">LSAT_V11C800391440</name>
</gene>
<keyword evidence="1" id="KW-0732">Signal</keyword>
<organism evidence="2 3">
    <name type="scientific">Lactuca sativa</name>
    <name type="common">Garden lettuce</name>
    <dbReference type="NCBI Taxonomy" id="4236"/>
    <lineage>
        <taxon>Eukaryota</taxon>
        <taxon>Viridiplantae</taxon>
        <taxon>Streptophyta</taxon>
        <taxon>Embryophyta</taxon>
        <taxon>Tracheophyta</taxon>
        <taxon>Spermatophyta</taxon>
        <taxon>Magnoliopsida</taxon>
        <taxon>eudicotyledons</taxon>
        <taxon>Gunneridae</taxon>
        <taxon>Pentapetalae</taxon>
        <taxon>asterids</taxon>
        <taxon>campanulids</taxon>
        <taxon>Asterales</taxon>
        <taxon>Asteraceae</taxon>
        <taxon>Cichorioideae</taxon>
        <taxon>Cichorieae</taxon>
        <taxon>Lactucinae</taxon>
        <taxon>Lactuca</taxon>
    </lineage>
</organism>
<dbReference type="Proteomes" id="UP000235145">
    <property type="component" value="Unassembled WGS sequence"/>
</dbReference>
<evidence type="ECO:0000313" key="3">
    <source>
        <dbReference type="Proteomes" id="UP000235145"/>
    </source>
</evidence>
<proteinExistence type="predicted"/>
<dbReference type="AlphaFoldDB" id="A0A9R1WZN5"/>
<evidence type="ECO:0000256" key="1">
    <source>
        <dbReference type="SAM" id="SignalP"/>
    </source>
</evidence>
<name>A0A9R1WZN5_LACSA</name>
<feature type="chain" id="PRO_5040477742" evidence="1">
    <location>
        <begin position="18"/>
        <end position="89"/>
    </location>
</feature>